<proteinExistence type="predicted"/>
<dbReference type="InParanoid" id="Q3Z6S7"/>
<evidence type="ECO:0000313" key="2">
    <source>
        <dbReference type="Proteomes" id="UP000008289"/>
    </source>
</evidence>
<protein>
    <submittedName>
        <fullName evidence="1">Uncharacterized protein</fullName>
    </submittedName>
</protein>
<name>Q3Z6S7_DEHM1</name>
<accession>Q3Z6S7</accession>
<reference evidence="1 2" key="1">
    <citation type="journal article" date="2005" name="Science">
        <title>Genome sequence of the PCE-dechlorinating bacterium Dehalococcoides ethenogenes.</title>
        <authorList>
            <person name="Seshadri R."/>
            <person name="Adrian L."/>
            <person name="Fouts D.E."/>
            <person name="Eisen J.A."/>
            <person name="Phillippy A.M."/>
            <person name="Methe B.A."/>
            <person name="Ward N.L."/>
            <person name="Nelson W.C."/>
            <person name="Deboy R.T."/>
            <person name="Khouri H.M."/>
            <person name="Kolonay J.F."/>
            <person name="Dodson R.J."/>
            <person name="Daugherty S.C."/>
            <person name="Brinkac L.M."/>
            <person name="Sullivan S.A."/>
            <person name="Madupu R."/>
            <person name="Nelson K.E."/>
            <person name="Kang K.H."/>
            <person name="Impraim M."/>
            <person name="Tran K."/>
            <person name="Robinson J.M."/>
            <person name="Forberger H.A."/>
            <person name="Fraser C.M."/>
            <person name="Zinder S.H."/>
            <person name="Heidelberg J.F."/>
        </authorList>
    </citation>
    <scope>NUCLEOTIDE SEQUENCE [LARGE SCALE GENOMIC DNA]</scope>
    <source>
        <strain evidence="2">ATCC BAA-2266 / KCTC 15142 / 195</strain>
    </source>
</reference>
<dbReference type="AlphaFoldDB" id="Q3Z6S7"/>
<evidence type="ECO:0000313" key="1">
    <source>
        <dbReference type="EMBL" id="AAW39393.1"/>
    </source>
</evidence>
<sequence>MWLFFAEPSSDLHTKVLPGCIQMGIECIIITM</sequence>
<dbReference type="KEGG" id="det:DET1361"/>
<dbReference type="Proteomes" id="UP000008289">
    <property type="component" value="Chromosome"/>
</dbReference>
<dbReference type="HOGENOM" id="CLU_3389054_0_0_0"/>
<dbReference type="EMBL" id="CP000027">
    <property type="protein sequence ID" value="AAW39393.1"/>
    <property type="molecule type" value="Genomic_DNA"/>
</dbReference>
<keyword evidence="2" id="KW-1185">Reference proteome</keyword>
<organism evidence="1 2">
    <name type="scientific">Dehalococcoides mccartyi (strain ATCC BAA-2266 / KCTC 15142 / 195)</name>
    <name type="common">Dehalococcoides ethenogenes (strain 195)</name>
    <dbReference type="NCBI Taxonomy" id="243164"/>
    <lineage>
        <taxon>Bacteria</taxon>
        <taxon>Bacillati</taxon>
        <taxon>Chloroflexota</taxon>
        <taxon>Dehalococcoidia</taxon>
        <taxon>Dehalococcoidales</taxon>
        <taxon>Dehalococcoidaceae</taxon>
        <taxon>Dehalococcoides</taxon>
    </lineage>
</organism>
<dbReference type="STRING" id="243164.DET1361"/>
<gene>
    <name evidence="1" type="ordered locus">DET1361</name>
</gene>